<evidence type="ECO:0000313" key="8">
    <source>
        <dbReference type="Proteomes" id="UP000706039"/>
    </source>
</evidence>
<dbReference type="Pfam" id="PF00501">
    <property type="entry name" value="AMP-binding"/>
    <property type="match status" value="1"/>
</dbReference>
<keyword evidence="3" id="KW-0547">Nucleotide-binding</keyword>
<evidence type="ECO:0000259" key="6">
    <source>
        <dbReference type="Pfam" id="PF16177"/>
    </source>
</evidence>
<dbReference type="EC" id="6.2.1.16" evidence="7"/>
<evidence type="ECO:0000256" key="1">
    <source>
        <dbReference type="ARBA" id="ARBA00006432"/>
    </source>
</evidence>
<accession>A0ABS7PWB0</accession>
<dbReference type="NCBIfam" id="NF002937">
    <property type="entry name" value="PRK03584.1"/>
    <property type="match status" value="1"/>
</dbReference>
<dbReference type="SUPFAM" id="SSF56801">
    <property type="entry name" value="Acetyl-CoA synthetase-like"/>
    <property type="match status" value="1"/>
</dbReference>
<evidence type="ECO:0000256" key="2">
    <source>
        <dbReference type="ARBA" id="ARBA00022598"/>
    </source>
</evidence>
<dbReference type="Proteomes" id="UP000706039">
    <property type="component" value="Unassembled WGS sequence"/>
</dbReference>
<keyword evidence="2 7" id="KW-0436">Ligase</keyword>
<dbReference type="InterPro" id="IPR020845">
    <property type="entry name" value="AMP-binding_CS"/>
</dbReference>
<name>A0ABS7PWB0_9SPHN</name>
<gene>
    <name evidence="7" type="ORF">K7G82_25335</name>
</gene>
<proteinExistence type="inferred from homology"/>
<comment type="caution">
    <text evidence="7">The sequence shown here is derived from an EMBL/GenBank/DDBJ whole genome shotgun (WGS) entry which is preliminary data.</text>
</comment>
<dbReference type="NCBIfam" id="TIGR01217">
    <property type="entry name" value="ac_ac_CoA_syn"/>
    <property type="match status" value="1"/>
</dbReference>
<evidence type="ECO:0000313" key="7">
    <source>
        <dbReference type="EMBL" id="MBY8825650.1"/>
    </source>
</evidence>
<dbReference type="PANTHER" id="PTHR42921:SF1">
    <property type="entry name" value="ACETOACETYL-COA SYNTHETASE"/>
    <property type="match status" value="1"/>
</dbReference>
<dbReference type="Pfam" id="PF16177">
    <property type="entry name" value="ACAS_N"/>
    <property type="match status" value="1"/>
</dbReference>
<sequence>MCGKNPPPYRRSRVFRSMSDAGNSVIVSGPVPQVRLFTEWLRTDRGVDFTDYEDLRRWSVTDLDGFWRAVWDYGRIESPTPFSAVLSGGDMPEARWFEGAEVNYARHIFSHAAAADAAGQPAIVAENERGESIELSWAELRRQAASLAIELRRGGITRGDRVAAYLPNIPAAVVGLLACASLGAIWTLCSPEMGSNAVLDRLRQIRPKALIAVDGVCYAGKAIDRSAAISEIRDRLSDIDLFLVIASGFGKGDVPGASPFEEAVARDDAAVAAFEPEWLPFDHPLWILYSSGTTGLPKPIVHGHGGVLLATCAGQLHFDLGPSYAPNNFGDRFHWYSATGWVMWNIQVGGLLSGTTICLFDGSPSGPRTDPDWSRLWDFAARTRTTWFGAGAAFFASCQKAGLDLPRIGGLAHIRALGSTGSPLPPDVQRWGTAQFATMGRPDIWWCNVSGGTEIAAAFMAGNPELPDTPGRLQCRHLGAAIEAWDERGEPVIGEVGELVCTRPFPSMPLYFWGDEDGSRYRDAYFAEWPGIWRHGDWLTIGADGGCTISGRSDATINRHGLRMGTAEIYSAVERLAAIADTMIIDVERAHGDSQLIMFVVPAEGHRLDAAMEAEVAGAIRASLSPRFVPDRLIAAPGIPRTLSGKKQELPIKRLFAGWPVAKVINPDATATPEVLPWYIDRARIWQDDDAATMGPGAGGAL</sequence>
<reference evidence="7 8" key="1">
    <citation type="submission" date="2021-08" db="EMBL/GenBank/DDBJ databases">
        <authorList>
            <person name="Tuo L."/>
        </authorList>
    </citation>
    <scope>NUCLEOTIDE SEQUENCE [LARGE SCALE GENOMIC DNA]</scope>
    <source>
        <strain evidence="7 8">JCM 31229</strain>
    </source>
</reference>
<dbReference type="InterPro" id="IPR032387">
    <property type="entry name" value="ACAS_N"/>
</dbReference>
<dbReference type="PROSITE" id="PS00455">
    <property type="entry name" value="AMP_BINDING"/>
    <property type="match status" value="1"/>
</dbReference>
<dbReference type="InterPro" id="IPR000873">
    <property type="entry name" value="AMP-dep_synth/lig_dom"/>
</dbReference>
<dbReference type="Gene3D" id="3.40.50.12780">
    <property type="entry name" value="N-terminal domain of ligase-like"/>
    <property type="match status" value="1"/>
</dbReference>
<evidence type="ECO:0000256" key="3">
    <source>
        <dbReference type="ARBA" id="ARBA00022741"/>
    </source>
</evidence>
<dbReference type="EMBL" id="JAINVV010000012">
    <property type="protein sequence ID" value="MBY8825650.1"/>
    <property type="molecule type" value="Genomic_DNA"/>
</dbReference>
<comment type="similarity">
    <text evidence="1">Belongs to the ATP-dependent AMP-binding enzyme family.</text>
</comment>
<keyword evidence="8" id="KW-1185">Reference proteome</keyword>
<dbReference type="InterPro" id="IPR042099">
    <property type="entry name" value="ANL_N_sf"/>
</dbReference>
<evidence type="ECO:0000259" key="5">
    <source>
        <dbReference type="Pfam" id="PF00501"/>
    </source>
</evidence>
<dbReference type="GO" id="GO:0030729">
    <property type="term" value="F:acetoacetate-CoA ligase activity"/>
    <property type="evidence" value="ECO:0007669"/>
    <property type="project" value="UniProtKB-EC"/>
</dbReference>
<feature type="domain" description="AMP-dependent synthetase/ligase" evidence="5">
    <location>
        <begin position="113"/>
        <end position="504"/>
    </location>
</feature>
<protein>
    <submittedName>
        <fullName evidence="7">Acetoacetate--CoA ligase</fullName>
        <ecNumber evidence="7">6.2.1.16</ecNumber>
    </submittedName>
</protein>
<dbReference type="InterPro" id="IPR005914">
    <property type="entry name" value="Acac_CoA_synth"/>
</dbReference>
<organism evidence="7 8">
    <name type="scientific">Sphingomonas colocasiae</name>
    <dbReference type="NCBI Taxonomy" id="1848973"/>
    <lineage>
        <taxon>Bacteria</taxon>
        <taxon>Pseudomonadati</taxon>
        <taxon>Pseudomonadota</taxon>
        <taxon>Alphaproteobacteria</taxon>
        <taxon>Sphingomonadales</taxon>
        <taxon>Sphingomonadaceae</taxon>
        <taxon>Sphingomonas</taxon>
    </lineage>
</organism>
<evidence type="ECO:0000256" key="4">
    <source>
        <dbReference type="ARBA" id="ARBA00022840"/>
    </source>
</evidence>
<dbReference type="Gene3D" id="3.30.300.30">
    <property type="match status" value="1"/>
</dbReference>
<feature type="domain" description="Acetyl-coenzyme A synthetase N-terminal" evidence="6">
    <location>
        <begin position="52"/>
        <end position="105"/>
    </location>
</feature>
<dbReference type="InterPro" id="IPR045851">
    <property type="entry name" value="AMP-bd_C_sf"/>
</dbReference>
<dbReference type="PANTHER" id="PTHR42921">
    <property type="entry name" value="ACETOACETYL-COA SYNTHETASE"/>
    <property type="match status" value="1"/>
</dbReference>
<keyword evidence="4" id="KW-0067">ATP-binding</keyword>